<evidence type="ECO:0000256" key="1">
    <source>
        <dbReference type="SAM" id="Phobius"/>
    </source>
</evidence>
<dbReference type="RefSeq" id="WP_106052175.1">
    <property type="nucleotide sequence ID" value="NZ_VUNS01000010.1"/>
</dbReference>
<reference evidence="2 3" key="1">
    <citation type="submission" date="2019-08" db="EMBL/GenBank/DDBJ databases">
        <title>In-depth cultivation of the pig gut microbiome towards novel bacterial diversity and tailored functional studies.</title>
        <authorList>
            <person name="Wylensek D."/>
            <person name="Hitch T.C.A."/>
            <person name="Clavel T."/>
        </authorList>
    </citation>
    <scope>NUCLEOTIDE SEQUENCE [LARGE SCALE GENOMIC DNA]</scope>
    <source>
        <strain evidence="2 3">BBE-744-WT-12</strain>
    </source>
</reference>
<keyword evidence="1" id="KW-1133">Transmembrane helix</keyword>
<accession>A0A844G5B2</accession>
<comment type="caution">
    <text evidence="2">The sequence shown here is derived from an EMBL/GenBank/DDBJ whole genome shotgun (WGS) entry which is preliminary data.</text>
</comment>
<dbReference type="Proteomes" id="UP000435649">
    <property type="component" value="Unassembled WGS sequence"/>
</dbReference>
<dbReference type="AlphaFoldDB" id="A0A844G5B2"/>
<proteinExistence type="predicted"/>
<organism evidence="2 3">
    <name type="scientific">Victivallis lenta</name>
    <dbReference type="NCBI Taxonomy" id="2606640"/>
    <lineage>
        <taxon>Bacteria</taxon>
        <taxon>Pseudomonadati</taxon>
        <taxon>Lentisphaerota</taxon>
        <taxon>Lentisphaeria</taxon>
        <taxon>Victivallales</taxon>
        <taxon>Victivallaceae</taxon>
        <taxon>Victivallis</taxon>
    </lineage>
</organism>
<keyword evidence="1" id="KW-0812">Transmembrane</keyword>
<feature type="transmembrane region" description="Helical" evidence="1">
    <location>
        <begin position="12"/>
        <end position="31"/>
    </location>
</feature>
<gene>
    <name evidence="2" type="ORF">FYJ85_10865</name>
</gene>
<dbReference type="InterPro" id="IPR012902">
    <property type="entry name" value="N_methyl_site"/>
</dbReference>
<dbReference type="EMBL" id="VUNS01000010">
    <property type="protein sequence ID" value="MST97539.1"/>
    <property type="molecule type" value="Genomic_DNA"/>
</dbReference>
<keyword evidence="3" id="KW-1185">Reference proteome</keyword>
<dbReference type="SUPFAM" id="SSF54523">
    <property type="entry name" value="Pili subunits"/>
    <property type="match status" value="1"/>
</dbReference>
<dbReference type="NCBIfam" id="TIGR02532">
    <property type="entry name" value="IV_pilin_GFxxxE"/>
    <property type="match status" value="1"/>
</dbReference>
<sequence>MAVKRTFTLLEIVLALAIFSVIATLAGSILFSSQQGWSVVRESSAELETLQRLDRIADTAFRNAIPFHWPDENNRNVQLFRGKPAFLRLAYLHRVNDPAEGGLRFLELSREESELVARYRRYPIIADHDGECRREVIASGVRRLAFSYAFRENGEIAWQPEFDAEAAETIPAAIRMDVEFENGRKVSFLRRTAGNSAVSSYGKFREETYGRR</sequence>
<keyword evidence="1" id="KW-0472">Membrane</keyword>
<evidence type="ECO:0000313" key="2">
    <source>
        <dbReference type="EMBL" id="MST97539.1"/>
    </source>
</evidence>
<dbReference type="InterPro" id="IPR045584">
    <property type="entry name" value="Pilin-like"/>
</dbReference>
<protein>
    <submittedName>
        <fullName evidence="2">Prepilin-type N-terminal cleavage/methylation domain-containing protein</fullName>
    </submittedName>
</protein>
<name>A0A844G5B2_9BACT</name>
<evidence type="ECO:0000313" key="3">
    <source>
        <dbReference type="Proteomes" id="UP000435649"/>
    </source>
</evidence>